<dbReference type="EMBL" id="CAJOBC010001959">
    <property type="protein sequence ID" value="CAF3707976.1"/>
    <property type="molecule type" value="Genomic_DNA"/>
</dbReference>
<feature type="compositionally biased region" description="Polar residues" evidence="1">
    <location>
        <begin position="83"/>
        <end position="103"/>
    </location>
</feature>
<evidence type="ECO:0000256" key="1">
    <source>
        <dbReference type="SAM" id="MobiDB-lite"/>
    </source>
</evidence>
<dbReference type="Proteomes" id="UP000682733">
    <property type="component" value="Unassembled WGS sequence"/>
</dbReference>
<dbReference type="Proteomes" id="UP000663829">
    <property type="component" value="Unassembled WGS sequence"/>
</dbReference>
<reference evidence="3" key="1">
    <citation type="submission" date="2021-02" db="EMBL/GenBank/DDBJ databases">
        <authorList>
            <person name="Nowell W R."/>
        </authorList>
    </citation>
    <scope>NUCLEOTIDE SEQUENCE</scope>
</reference>
<dbReference type="AlphaFoldDB" id="A0A814BLA7"/>
<dbReference type="Proteomes" id="UP000677228">
    <property type="component" value="Unassembled WGS sequence"/>
</dbReference>
<evidence type="ECO:0000313" key="2">
    <source>
        <dbReference type="EMBL" id="CAF0849551.1"/>
    </source>
</evidence>
<sequence length="103" mass="10461">MSNVIYNPQIVEGDSSGFNYSSAAGVPSGGVHDRSALPTTHDTTTVAISSPTSPTVLMGTTLSPDHGKLGSEHGGAGTRNNDRLGQNVPQTGDTTSPVSNINP</sequence>
<name>A0A814BLA7_9BILA</name>
<gene>
    <name evidence="3" type="ORF">GPM918_LOCUS10122</name>
    <name evidence="2" type="ORF">OVA965_LOCUS7069</name>
    <name evidence="5" type="ORF">SRO942_LOCUS10123</name>
    <name evidence="4" type="ORF">TMI583_LOCUS7065</name>
</gene>
<dbReference type="EMBL" id="CAJOBA010002206">
    <property type="protein sequence ID" value="CAF3634810.1"/>
    <property type="molecule type" value="Genomic_DNA"/>
</dbReference>
<evidence type="ECO:0000313" key="4">
    <source>
        <dbReference type="EMBL" id="CAF3634810.1"/>
    </source>
</evidence>
<feature type="compositionally biased region" description="Polar residues" evidence="1">
    <location>
        <begin position="37"/>
        <end position="63"/>
    </location>
</feature>
<evidence type="ECO:0000313" key="3">
    <source>
        <dbReference type="EMBL" id="CAF0929866.1"/>
    </source>
</evidence>
<evidence type="ECO:0000313" key="5">
    <source>
        <dbReference type="EMBL" id="CAF3707976.1"/>
    </source>
</evidence>
<proteinExistence type="predicted"/>
<evidence type="ECO:0000313" key="6">
    <source>
        <dbReference type="Proteomes" id="UP000663829"/>
    </source>
</evidence>
<comment type="caution">
    <text evidence="3">The sequence shown here is derived from an EMBL/GenBank/DDBJ whole genome shotgun (WGS) entry which is preliminary data.</text>
</comment>
<accession>A0A814BLA7</accession>
<dbReference type="OrthoDB" id="10046909at2759"/>
<protein>
    <submittedName>
        <fullName evidence="3">Uncharacterized protein</fullName>
    </submittedName>
</protein>
<keyword evidence="6" id="KW-1185">Reference proteome</keyword>
<dbReference type="EMBL" id="CAJNOQ010001959">
    <property type="protein sequence ID" value="CAF0929866.1"/>
    <property type="molecule type" value="Genomic_DNA"/>
</dbReference>
<dbReference type="EMBL" id="CAJNOK010002206">
    <property type="protein sequence ID" value="CAF0849551.1"/>
    <property type="molecule type" value="Genomic_DNA"/>
</dbReference>
<feature type="region of interest" description="Disordered" evidence="1">
    <location>
        <begin position="1"/>
        <end position="103"/>
    </location>
</feature>
<dbReference type="Proteomes" id="UP000681722">
    <property type="component" value="Unassembled WGS sequence"/>
</dbReference>
<organism evidence="3 6">
    <name type="scientific">Didymodactylos carnosus</name>
    <dbReference type="NCBI Taxonomy" id="1234261"/>
    <lineage>
        <taxon>Eukaryota</taxon>
        <taxon>Metazoa</taxon>
        <taxon>Spiralia</taxon>
        <taxon>Gnathifera</taxon>
        <taxon>Rotifera</taxon>
        <taxon>Eurotatoria</taxon>
        <taxon>Bdelloidea</taxon>
        <taxon>Philodinida</taxon>
        <taxon>Philodinidae</taxon>
        <taxon>Didymodactylos</taxon>
    </lineage>
</organism>